<dbReference type="InterPro" id="IPR020449">
    <property type="entry name" value="Tscrpt_reg_AraC-type_HTH"/>
</dbReference>
<dbReference type="PROSITE" id="PS50110">
    <property type="entry name" value="RESPONSE_REGULATORY"/>
    <property type="match status" value="1"/>
</dbReference>
<dbReference type="InterPro" id="IPR018060">
    <property type="entry name" value="HTH_AraC"/>
</dbReference>
<dbReference type="SUPFAM" id="SSF46689">
    <property type="entry name" value="Homeodomain-like"/>
    <property type="match status" value="2"/>
</dbReference>
<dbReference type="EMBL" id="CP016808">
    <property type="protein sequence ID" value="ANY65750.1"/>
    <property type="molecule type" value="Genomic_DNA"/>
</dbReference>
<reference evidence="7" key="1">
    <citation type="submission" date="2016-08" db="EMBL/GenBank/DDBJ databases">
        <title>Complete Genome Seqeunce of Paenibacillus sp. BIHB 4019 from tea rhizoplane.</title>
        <authorList>
            <person name="Thakur R."/>
            <person name="Swarnkar M.K."/>
            <person name="Gulati A."/>
        </authorList>
    </citation>
    <scope>NUCLEOTIDE SEQUENCE [LARGE SCALE GENOMIC DNA]</scope>
    <source>
        <strain evidence="7">BIHB4019</strain>
    </source>
</reference>
<evidence type="ECO:0000256" key="4">
    <source>
        <dbReference type="PROSITE-ProRule" id="PRU00169"/>
    </source>
</evidence>
<evidence type="ECO:0000259" key="5">
    <source>
        <dbReference type="PROSITE" id="PS01124"/>
    </source>
</evidence>
<gene>
    <name evidence="7" type="ORF">BBD42_04175</name>
</gene>
<evidence type="ECO:0000313" key="7">
    <source>
        <dbReference type="EMBL" id="ANY65750.1"/>
    </source>
</evidence>
<keyword evidence="2 7" id="KW-0238">DNA-binding</keyword>
<feature type="domain" description="Response regulatory" evidence="6">
    <location>
        <begin position="3"/>
        <end position="120"/>
    </location>
</feature>
<dbReference type="PROSITE" id="PS01124">
    <property type="entry name" value="HTH_ARAC_FAMILY_2"/>
    <property type="match status" value="1"/>
</dbReference>
<evidence type="ECO:0000256" key="1">
    <source>
        <dbReference type="ARBA" id="ARBA00023015"/>
    </source>
</evidence>
<evidence type="ECO:0000256" key="2">
    <source>
        <dbReference type="ARBA" id="ARBA00023125"/>
    </source>
</evidence>
<keyword evidence="3" id="KW-0804">Transcription</keyword>
<dbReference type="SUPFAM" id="SSF52172">
    <property type="entry name" value="CheY-like"/>
    <property type="match status" value="1"/>
</dbReference>
<dbReference type="InterPro" id="IPR011006">
    <property type="entry name" value="CheY-like_superfamily"/>
</dbReference>
<keyword evidence="4" id="KW-0597">Phosphoprotein</keyword>
<dbReference type="RefSeq" id="WP_099517136.1">
    <property type="nucleotide sequence ID" value="NZ_CP016808.1"/>
</dbReference>
<proteinExistence type="predicted"/>
<dbReference type="SMART" id="SM00342">
    <property type="entry name" value="HTH_ARAC"/>
    <property type="match status" value="1"/>
</dbReference>
<feature type="domain" description="HTH araC/xylS-type" evidence="5">
    <location>
        <begin position="430"/>
        <end position="528"/>
    </location>
</feature>
<dbReference type="PANTHER" id="PTHR43280">
    <property type="entry name" value="ARAC-FAMILY TRANSCRIPTIONAL REGULATOR"/>
    <property type="match status" value="1"/>
</dbReference>
<dbReference type="GO" id="GO:0000160">
    <property type="term" value="P:phosphorelay signal transduction system"/>
    <property type="evidence" value="ECO:0007669"/>
    <property type="project" value="InterPro"/>
</dbReference>
<dbReference type="GO" id="GO:0043565">
    <property type="term" value="F:sequence-specific DNA binding"/>
    <property type="evidence" value="ECO:0007669"/>
    <property type="project" value="InterPro"/>
</dbReference>
<evidence type="ECO:0000256" key="3">
    <source>
        <dbReference type="ARBA" id="ARBA00023163"/>
    </source>
</evidence>
<dbReference type="PANTHER" id="PTHR43280:SF34">
    <property type="entry name" value="ARAC-FAMILY TRANSCRIPTIONAL REGULATOR"/>
    <property type="match status" value="1"/>
</dbReference>
<dbReference type="CDD" id="cd17536">
    <property type="entry name" value="REC_YesN-like"/>
    <property type="match status" value="1"/>
</dbReference>
<dbReference type="SMART" id="SM00448">
    <property type="entry name" value="REC"/>
    <property type="match status" value="1"/>
</dbReference>
<dbReference type="PRINTS" id="PR00032">
    <property type="entry name" value="HTHARAC"/>
</dbReference>
<accession>A0A1B2DDH8</accession>
<dbReference type="Gene3D" id="1.10.10.60">
    <property type="entry name" value="Homeodomain-like"/>
    <property type="match status" value="2"/>
</dbReference>
<dbReference type="InterPro" id="IPR001789">
    <property type="entry name" value="Sig_transdc_resp-reg_receiver"/>
</dbReference>
<name>A0A1B2DDH8_9BACL</name>
<dbReference type="Gene3D" id="3.40.50.2300">
    <property type="match status" value="1"/>
</dbReference>
<keyword evidence="1" id="KW-0805">Transcription regulation</keyword>
<feature type="modified residue" description="4-aspartylphosphate" evidence="4">
    <location>
        <position position="55"/>
    </location>
</feature>
<dbReference type="PROSITE" id="PS00041">
    <property type="entry name" value="HTH_ARAC_FAMILY_1"/>
    <property type="match status" value="1"/>
</dbReference>
<sequence length="536" mass="61746">MYSVLIVDDEVHAVKAIESAIDWDKLQVSEVYTAYNIRQAKEIFEQQAIDLMLCDIEMPQGSGLELLEWVREKYPKTESVFLTCHADFEFAKQAMKLGSLDYILKPIPYAELEKVIVKATDKINKDSELAQFSEYGQYWFKQQPIMTERFWLDILNQTIPAYETSIKEAATERYLPYMEHLRHLPILISVQRWRKKLSVRDEKIMEIALRNAAEETILNHGASGHLVQWEKDKLIALLPMEINDEPELAALRDACSLFISACNAYFYCDLSCYIGEPVPSYQLSAMARRLANLDQNNVALSNIVLHTSGRSSLTPEMKLPDLSLWAVLLKEGSKDKLLAAIDAHLKECIRLGTLDAKRLHTFHQDFLQMMYYMLQLKGIQAHQLFGDDESIELSGRASRSVTDMYAWIDHIVTKAADYAKSVEETQTVVERVIAYIKLNQNKEITREELANHVFLNPDYLTRIFKKKTGLSISDYLLNERLLVAKELLMQTDMPVSAIAVHVGYANFSHFSRMFKKYAGVNPLEFRQNYELEQQGR</sequence>
<dbReference type="Pfam" id="PF12833">
    <property type="entry name" value="HTH_18"/>
    <property type="match status" value="1"/>
</dbReference>
<dbReference type="Pfam" id="PF00072">
    <property type="entry name" value="Response_reg"/>
    <property type="match status" value="1"/>
</dbReference>
<dbReference type="InterPro" id="IPR018062">
    <property type="entry name" value="HTH_AraC-typ_CS"/>
</dbReference>
<dbReference type="GO" id="GO:0003700">
    <property type="term" value="F:DNA-binding transcription factor activity"/>
    <property type="evidence" value="ECO:0007669"/>
    <property type="project" value="InterPro"/>
</dbReference>
<organism evidence="7">
    <name type="scientific">Paenibacillus sp. BIHB 4019</name>
    <dbReference type="NCBI Taxonomy" id="1870819"/>
    <lineage>
        <taxon>Bacteria</taxon>
        <taxon>Bacillati</taxon>
        <taxon>Bacillota</taxon>
        <taxon>Bacilli</taxon>
        <taxon>Bacillales</taxon>
        <taxon>Paenibacillaceae</taxon>
        <taxon>Paenibacillus</taxon>
    </lineage>
</organism>
<protein>
    <submittedName>
        <fullName evidence="7">DNA-binding response regulator</fullName>
    </submittedName>
</protein>
<evidence type="ECO:0000259" key="6">
    <source>
        <dbReference type="PROSITE" id="PS50110"/>
    </source>
</evidence>
<dbReference type="InterPro" id="IPR009057">
    <property type="entry name" value="Homeodomain-like_sf"/>
</dbReference>
<dbReference type="AlphaFoldDB" id="A0A1B2DDH8"/>